<reference evidence="1 2" key="1">
    <citation type="journal article" date="2020" name="Nature">
        <title>Six reference-quality genomes reveal evolution of bat adaptations.</title>
        <authorList>
            <person name="Jebb D."/>
            <person name="Huang Z."/>
            <person name="Pippel M."/>
            <person name="Hughes G.M."/>
            <person name="Lavrichenko K."/>
            <person name="Devanna P."/>
            <person name="Winkler S."/>
            <person name="Jermiin L.S."/>
            <person name="Skirmuntt E.C."/>
            <person name="Katzourakis A."/>
            <person name="Burkitt-Gray L."/>
            <person name="Ray D.A."/>
            <person name="Sullivan K.A.M."/>
            <person name="Roscito J.G."/>
            <person name="Kirilenko B.M."/>
            <person name="Davalos L.M."/>
            <person name="Corthals A.P."/>
            <person name="Power M.L."/>
            <person name="Jones G."/>
            <person name="Ransome R.D."/>
            <person name="Dechmann D.K.N."/>
            <person name="Locatelli A.G."/>
            <person name="Puechmaille S.J."/>
            <person name="Fedrigo O."/>
            <person name="Jarvis E.D."/>
            <person name="Hiller M."/>
            <person name="Vernes S.C."/>
            <person name="Myers E.W."/>
            <person name="Teeling E.C."/>
        </authorList>
    </citation>
    <scope>NUCLEOTIDE SEQUENCE [LARGE SCALE GENOMIC DNA]</scope>
    <source>
        <strain evidence="1">MRhiFer1</strain>
        <tissue evidence="1">Lung</tissue>
    </source>
</reference>
<proteinExistence type="predicted"/>
<accession>A0A7J7XQ79</accession>
<comment type="caution">
    <text evidence="1">The sequence shown here is derived from an EMBL/GenBank/DDBJ whole genome shotgun (WGS) entry which is preliminary data.</text>
</comment>
<sequence>MNRLALCSEGSLDLWAFPDPAQVCIERLVHGKVAVTLEGDSFMPSVTRIIQLAESTVGPNAEMAAVPTRSKCQNARFAYIQQSDSRGVSEGFDDAIVRTREDARSPALDTTTVSHFALASCHSLRGTDLVDIIPGLKLLKEQNSLLGFCTLQFYLQAPKQFRNFLNTMTFRHDQRWKGRGCQGRADGILCLCCVQSAVPTVAGFGWCTHVAPRHILPWHPGQNDESHHLELWEFEQQLFQDPTTQHC</sequence>
<protein>
    <submittedName>
        <fullName evidence="1">Uncharacterized protein</fullName>
    </submittedName>
</protein>
<dbReference type="AlphaFoldDB" id="A0A7J7XQ79"/>
<organism evidence="1 2">
    <name type="scientific">Rhinolophus ferrumequinum</name>
    <name type="common">Greater horseshoe bat</name>
    <dbReference type="NCBI Taxonomy" id="59479"/>
    <lineage>
        <taxon>Eukaryota</taxon>
        <taxon>Metazoa</taxon>
        <taxon>Chordata</taxon>
        <taxon>Craniata</taxon>
        <taxon>Vertebrata</taxon>
        <taxon>Euteleostomi</taxon>
        <taxon>Mammalia</taxon>
        <taxon>Eutheria</taxon>
        <taxon>Laurasiatheria</taxon>
        <taxon>Chiroptera</taxon>
        <taxon>Yinpterochiroptera</taxon>
        <taxon>Rhinolophoidea</taxon>
        <taxon>Rhinolophidae</taxon>
        <taxon>Rhinolophinae</taxon>
        <taxon>Rhinolophus</taxon>
    </lineage>
</organism>
<evidence type="ECO:0000313" key="1">
    <source>
        <dbReference type="EMBL" id="KAF6351698.1"/>
    </source>
</evidence>
<evidence type="ECO:0000313" key="2">
    <source>
        <dbReference type="Proteomes" id="UP000585614"/>
    </source>
</evidence>
<gene>
    <name evidence="1" type="ORF">mRhiFer1_010194</name>
</gene>
<name>A0A7J7XQ79_RHIFE</name>
<dbReference type="EMBL" id="JACAGC010000008">
    <property type="protein sequence ID" value="KAF6351698.1"/>
    <property type="molecule type" value="Genomic_DNA"/>
</dbReference>
<dbReference type="Proteomes" id="UP000585614">
    <property type="component" value="Unassembled WGS sequence"/>
</dbReference>